<organism evidence="11 12">
    <name type="scientific">Parabacteroides distasonis</name>
    <dbReference type="NCBI Taxonomy" id="823"/>
    <lineage>
        <taxon>Bacteria</taxon>
        <taxon>Pseudomonadati</taxon>
        <taxon>Bacteroidota</taxon>
        <taxon>Bacteroidia</taxon>
        <taxon>Bacteroidales</taxon>
        <taxon>Tannerellaceae</taxon>
        <taxon>Parabacteroides</taxon>
    </lineage>
</organism>
<protein>
    <recommendedName>
        <fullName evidence="8">Cobyrinate a,c-diamide synthase</fullName>
        <ecNumber evidence="8">6.3.5.11</ecNumber>
    </recommendedName>
    <alternativeName>
        <fullName evidence="8">Cobyrinic acid a,c-diamide synthetase</fullName>
    </alternativeName>
</protein>
<keyword evidence="7 8" id="KW-0315">Glutamine amidotransferase</keyword>
<accession>A0A3L7ZPT3</accession>
<dbReference type="Pfam" id="PF01656">
    <property type="entry name" value="CbiA"/>
    <property type="match status" value="1"/>
</dbReference>
<feature type="domain" description="CobB/CobQ-like glutamine amidotransferase" evidence="10">
    <location>
        <begin position="240"/>
        <end position="424"/>
    </location>
</feature>
<dbReference type="CDD" id="cd05388">
    <property type="entry name" value="CobB_N"/>
    <property type="match status" value="1"/>
</dbReference>
<evidence type="ECO:0000256" key="3">
    <source>
        <dbReference type="ARBA" id="ARBA00022598"/>
    </source>
</evidence>
<keyword evidence="4 8" id="KW-0547">Nucleotide-binding</keyword>
<keyword evidence="5 8" id="KW-0067">ATP-binding</keyword>
<evidence type="ECO:0000256" key="7">
    <source>
        <dbReference type="ARBA" id="ARBA00022962"/>
    </source>
</evidence>
<evidence type="ECO:0000256" key="2">
    <source>
        <dbReference type="ARBA" id="ARBA00022573"/>
    </source>
</evidence>
<dbReference type="Proteomes" id="UP000278164">
    <property type="component" value="Unassembled WGS sequence"/>
</dbReference>
<dbReference type="CDD" id="cd03130">
    <property type="entry name" value="GATase1_CobB"/>
    <property type="match status" value="1"/>
</dbReference>
<evidence type="ECO:0000259" key="9">
    <source>
        <dbReference type="Pfam" id="PF01656"/>
    </source>
</evidence>
<dbReference type="SUPFAM" id="SSF52317">
    <property type="entry name" value="Class I glutamine amidotransferase-like"/>
    <property type="match status" value="1"/>
</dbReference>
<keyword evidence="6 8" id="KW-0460">Magnesium</keyword>
<comment type="miscellaneous">
    <text evidence="8">The a and c carboxylates of cobyrinate are activated for nucleophilic attack via formation of a phosphorylated intermediate by ATP. CbiA catalyzes first the amidation of the c-carboxylate, and then that of the a-carboxylate.</text>
</comment>
<dbReference type="OrthoDB" id="9764035at2"/>
<dbReference type="Pfam" id="PF07685">
    <property type="entry name" value="GATase_3"/>
    <property type="match status" value="1"/>
</dbReference>
<dbReference type="EMBL" id="RAYI01000012">
    <property type="protein sequence ID" value="RLT73914.1"/>
    <property type="molecule type" value="Genomic_DNA"/>
</dbReference>
<comment type="domain">
    <text evidence="8">Comprises of two domains. The C-terminal domain contains the binding site for glutamine and catalyzes the hydrolysis of this substrate to glutamate and ammonia. The N-terminal domain is anticipated to bind ATP and cobyrinate and catalyzes the ultimate synthesis of the diamide product. The ammonia produced via the glutaminase domain is probably translocated to the adjacent domain via a molecular tunnel, where it reacts with an activated intermediate.</text>
</comment>
<evidence type="ECO:0000256" key="1">
    <source>
        <dbReference type="ARBA" id="ARBA00001946"/>
    </source>
</evidence>
<dbReference type="GO" id="GO:0042242">
    <property type="term" value="F:cobyrinic acid a,c-diamide synthase activity"/>
    <property type="evidence" value="ECO:0007669"/>
    <property type="project" value="UniProtKB-UniRule"/>
</dbReference>
<keyword evidence="3 8" id="KW-0436">Ligase</keyword>
<feature type="site" description="Increases nucleophilicity of active site Cys" evidence="8">
    <location>
        <position position="417"/>
    </location>
</feature>
<comment type="pathway">
    <text evidence="8">Cofactor biosynthesis; adenosylcobalamin biosynthesis; cob(II)yrinate a,c-diamide from sirohydrochlorin (anaerobic route): step 10/10.</text>
</comment>
<dbReference type="HAMAP" id="MF_00027">
    <property type="entry name" value="CobB_CbiA"/>
    <property type="match status" value="1"/>
</dbReference>
<name>A0A3L7ZPT3_PARDI</name>
<evidence type="ECO:0000256" key="4">
    <source>
        <dbReference type="ARBA" id="ARBA00022741"/>
    </source>
</evidence>
<dbReference type="GO" id="GO:0005524">
    <property type="term" value="F:ATP binding"/>
    <property type="evidence" value="ECO:0007669"/>
    <property type="project" value="UniProtKB-UniRule"/>
</dbReference>
<dbReference type="InterPro" id="IPR002586">
    <property type="entry name" value="CobQ/CobB/MinD/ParA_Nub-bd_dom"/>
</dbReference>
<sequence length="430" mass="47951">MKPQFLIGAASSGSGKTTFTMGLLRALAHRGMKVQPYKCGPDYIDTQFHSLASGNVSVNLDTWLASERHVRSLYHSYGKDADVCVVEGVMGLYDGYSGMKGSSAAMAALLDIPVILLVNARSTAYSVAPLISGFARFSPDVRIAGVVFNQVSSTSHYEYLKEACRDIGMECLGYIPYTKALKVPSRHLGLAWGAQKRMDAQMNQAAELIEKHVDIDRLMEVCSTAWTAGVEKMECQGNMTVAVAKDAAFNFMYRENVAQLNRLGKVIFFSPLKGDALPEADLVYLPGGYPELFAHRLQKQERLMNELKEYAERGGRVLAECGGMIYLSRSLTNRQGDKTYRMSGVLPLDCTMQNARLHLGYRKMDMAGEEWRGHEFHYSDMVCPDACPSVAVLQNAKGMEVKTPIYRYKNVIAGYTHWYWGEKNIMDLWN</sequence>
<evidence type="ECO:0000259" key="10">
    <source>
        <dbReference type="Pfam" id="PF07685"/>
    </source>
</evidence>
<proteinExistence type="inferred from homology"/>
<feature type="domain" description="CobQ/CobB/MinD/ParA nucleotide binding" evidence="9">
    <location>
        <begin position="9"/>
        <end position="188"/>
    </location>
</feature>
<evidence type="ECO:0000256" key="5">
    <source>
        <dbReference type="ARBA" id="ARBA00022840"/>
    </source>
</evidence>
<dbReference type="NCBIfam" id="NF002204">
    <property type="entry name" value="PRK01077.1"/>
    <property type="match status" value="1"/>
</dbReference>
<dbReference type="Gene3D" id="3.40.50.880">
    <property type="match status" value="1"/>
</dbReference>
<gene>
    <name evidence="8" type="primary">cbiA</name>
    <name evidence="11" type="ORF">D7V78_07710</name>
</gene>
<evidence type="ECO:0000313" key="11">
    <source>
        <dbReference type="EMBL" id="RLT73914.1"/>
    </source>
</evidence>
<keyword evidence="2 8" id="KW-0169">Cobalamin biosynthesis</keyword>
<reference evidence="11 12" key="1">
    <citation type="submission" date="2018-09" db="EMBL/GenBank/DDBJ databases">
        <title>Murine metabolic-syndrome-specific gut microbial biobank.</title>
        <authorList>
            <person name="Liu C."/>
        </authorList>
    </citation>
    <scope>NUCLEOTIDE SEQUENCE [LARGE SCALE GENOMIC DNA]</scope>
    <source>
        <strain evidence="11 12">8-P5</strain>
    </source>
</reference>
<dbReference type="RefSeq" id="WP_121735716.1">
    <property type="nucleotide sequence ID" value="NZ_QXXG01000003.1"/>
</dbReference>
<dbReference type="SUPFAM" id="SSF52540">
    <property type="entry name" value="P-loop containing nucleoside triphosphate hydrolases"/>
    <property type="match status" value="1"/>
</dbReference>
<comment type="catalytic activity">
    <reaction evidence="8">
        <text>cob(II)yrinate + 2 L-glutamine + 2 ATP + 2 H2O = cob(II)yrinate a,c diamide + 2 L-glutamate + 2 ADP + 2 phosphate + 2 H(+)</text>
        <dbReference type="Rhea" id="RHEA:26289"/>
        <dbReference type="ChEBI" id="CHEBI:15377"/>
        <dbReference type="ChEBI" id="CHEBI:15378"/>
        <dbReference type="ChEBI" id="CHEBI:29985"/>
        <dbReference type="ChEBI" id="CHEBI:30616"/>
        <dbReference type="ChEBI" id="CHEBI:43474"/>
        <dbReference type="ChEBI" id="CHEBI:58359"/>
        <dbReference type="ChEBI" id="CHEBI:58537"/>
        <dbReference type="ChEBI" id="CHEBI:58894"/>
        <dbReference type="ChEBI" id="CHEBI:456216"/>
        <dbReference type="EC" id="6.3.5.11"/>
    </reaction>
</comment>
<dbReference type="UniPathway" id="UPA00148">
    <property type="reaction ID" value="UER00231"/>
</dbReference>
<dbReference type="InterPro" id="IPR027417">
    <property type="entry name" value="P-loop_NTPase"/>
</dbReference>
<comment type="caution">
    <text evidence="11">The sequence shown here is derived from an EMBL/GenBank/DDBJ whole genome shotgun (WGS) entry which is preliminary data.</text>
</comment>
<dbReference type="NCBIfam" id="TIGR00379">
    <property type="entry name" value="cobB"/>
    <property type="match status" value="1"/>
</dbReference>
<dbReference type="InterPro" id="IPR004484">
    <property type="entry name" value="CbiA/CobB_synth"/>
</dbReference>
<dbReference type="PANTHER" id="PTHR43873">
    <property type="entry name" value="COBYRINATE A,C-DIAMIDE SYNTHASE"/>
    <property type="match status" value="1"/>
</dbReference>
<dbReference type="GO" id="GO:0009236">
    <property type="term" value="P:cobalamin biosynthetic process"/>
    <property type="evidence" value="ECO:0007669"/>
    <property type="project" value="UniProtKB-UniRule"/>
</dbReference>
<comment type="function">
    <text evidence="8">Catalyzes the ATP-dependent amidation of the two carboxylate groups at positions a and c of cobyrinate, using either L-glutamine or ammonia as the nitrogen source.</text>
</comment>
<feature type="active site" description="Nucleophile" evidence="8">
    <location>
        <position position="321"/>
    </location>
</feature>
<dbReference type="PANTHER" id="PTHR43873:SF1">
    <property type="entry name" value="COBYRINATE A,C-DIAMIDE SYNTHASE"/>
    <property type="match status" value="1"/>
</dbReference>
<dbReference type="InterPro" id="IPR029062">
    <property type="entry name" value="Class_I_gatase-like"/>
</dbReference>
<comment type="cofactor">
    <cofactor evidence="1 8">
        <name>Mg(2+)</name>
        <dbReference type="ChEBI" id="CHEBI:18420"/>
    </cofactor>
</comment>
<dbReference type="EC" id="6.3.5.11" evidence="8"/>
<comment type="similarity">
    <text evidence="8">Belongs to the CobB/CbiA family.</text>
</comment>
<evidence type="ECO:0000313" key="12">
    <source>
        <dbReference type="Proteomes" id="UP000278164"/>
    </source>
</evidence>
<dbReference type="AlphaFoldDB" id="A0A3L7ZPT3"/>
<dbReference type="Gene3D" id="3.40.50.300">
    <property type="entry name" value="P-loop containing nucleotide triphosphate hydrolases"/>
    <property type="match status" value="1"/>
</dbReference>
<evidence type="ECO:0000256" key="8">
    <source>
        <dbReference type="HAMAP-Rule" id="MF_00027"/>
    </source>
</evidence>
<dbReference type="PROSITE" id="PS51274">
    <property type="entry name" value="GATASE_COBBQ"/>
    <property type="match status" value="1"/>
</dbReference>
<evidence type="ECO:0000256" key="6">
    <source>
        <dbReference type="ARBA" id="ARBA00022842"/>
    </source>
</evidence>
<dbReference type="InterPro" id="IPR011698">
    <property type="entry name" value="GATase_3"/>
</dbReference>